<dbReference type="AlphaFoldDB" id="W8S7C1"/>
<sequence length="69" mass="7915">MYVFERARGTGLGRKLCYAILEEARTMGFRRMTLETMPFLTAAISLYRSVGFTPYHGSDARFVNLQMTL</sequence>
<dbReference type="Pfam" id="PF00583">
    <property type="entry name" value="Acetyltransf_1"/>
    <property type="match status" value="1"/>
</dbReference>
<gene>
    <name evidence="2" type="ORF">roselon_02510</name>
</gene>
<dbReference type="InterPro" id="IPR052777">
    <property type="entry name" value="Acetyltransferase_Enz"/>
</dbReference>
<dbReference type="EMBL" id="CP004372">
    <property type="protein sequence ID" value="AHM04831.1"/>
    <property type="molecule type" value="Genomic_DNA"/>
</dbReference>
<keyword evidence="3" id="KW-1185">Reference proteome</keyword>
<proteinExistence type="predicted"/>
<feature type="domain" description="N-acetyltransferase" evidence="1">
    <location>
        <begin position="1"/>
        <end position="69"/>
    </location>
</feature>
<dbReference type="KEGG" id="red:roselon_02510"/>
<dbReference type="InterPro" id="IPR000182">
    <property type="entry name" value="GNAT_dom"/>
</dbReference>
<dbReference type="GO" id="GO:0016747">
    <property type="term" value="F:acyltransferase activity, transferring groups other than amino-acyl groups"/>
    <property type="evidence" value="ECO:0007669"/>
    <property type="project" value="InterPro"/>
</dbReference>
<name>W8S7C1_9RHOB</name>
<protein>
    <recommendedName>
        <fullName evidence="1">N-acetyltransferase domain-containing protein</fullName>
    </recommendedName>
</protein>
<accession>W8S7C1</accession>
<dbReference type="PROSITE" id="PS51186">
    <property type="entry name" value="GNAT"/>
    <property type="match status" value="1"/>
</dbReference>
<dbReference type="InterPro" id="IPR016181">
    <property type="entry name" value="Acyl_CoA_acyltransferase"/>
</dbReference>
<evidence type="ECO:0000259" key="1">
    <source>
        <dbReference type="PROSITE" id="PS51186"/>
    </source>
</evidence>
<organism evidence="2 3">
    <name type="scientific">Roseicyclus elongatus DSM 19469</name>
    <dbReference type="NCBI Taxonomy" id="1294273"/>
    <lineage>
        <taxon>Bacteria</taxon>
        <taxon>Pseudomonadati</taxon>
        <taxon>Pseudomonadota</taxon>
        <taxon>Alphaproteobacteria</taxon>
        <taxon>Rhodobacterales</taxon>
        <taxon>Roseobacteraceae</taxon>
        <taxon>Roseicyclus</taxon>
    </lineage>
</organism>
<dbReference type="PANTHER" id="PTHR43305:SF1">
    <property type="entry name" value="FAMILY N-ACETYLTRANSFERASE, PUTATIVE (AFU_ORTHOLOGUE AFUA_2G01380)-RELATED"/>
    <property type="match status" value="1"/>
</dbReference>
<dbReference type="Proteomes" id="UP000019593">
    <property type="component" value="Chromosome"/>
</dbReference>
<reference evidence="2 3" key="1">
    <citation type="submission" date="2013-03" db="EMBL/GenBank/DDBJ databases">
        <authorList>
            <person name="Fiebig A."/>
            <person name="Goeker M."/>
            <person name="Klenk H.-P.P."/>
        </authorList>
    </citation>
    <scope>NUCLEOTIDE SEQUENCE [LARGE SCALE GENOMIC DNA]</scope>
    <source>
        <strain evidence="3">DSM 19469</strain>
    </source>
</reference>
<evidence type="ECO:0000313" key="2">
    <source>
        <dbReference type="EMBL" id="AHM04831.1"/>
    </source>
</evidence>
<dbReference type="PANTHER" id="PTHR43305">
    <property type="entry name" value="FAMILY N-ACETYLTRANSFERASE, PUTATIVE (AFU_ORTHOLOGUE AFUA_2G01380)-RELATED"/>
    <property type="match status" value="1"/>
</dbReference>
<dbReference type="Gene3D" id="3.40.630.30">
    <property type="match status" value="1"/>
</dbReference>
<dbReference type="CDD" id="cd04301">
    <property type="entry name" value="NAT_SF"/>
    <property type="match status" value="1"/>
</dbReference>
<dbReference type="STRING" id="1294273.roselon_02510"/>
<dbReference type="SUPFAM" id="SSF55729">
    <property type="entry name" value="Acyl-CoA N-acyltransferases (Nat)"/>
    <property type="match status" value="1"/>
</dbReference>
<dbReference type="HOGENOM" id="CLU_2773318_0_0_5"/>
<evidence type="ECO:0000313" key="3">
    <source>
        <dbReference type="Proteomes" id="UP000019593"/>
    </source>
</evidence>